<proteinExistence type="inferred from homology"/>
<dbReference type="PROSITE" id="PS00379">
    <property type="entry name" value="CDP_ALCOHOL_P_TRANSF"/>
    <property type="match status" value="1"/>
</dbReference>
<evidence type="ECO:0000256" key="8">
    <source>
        <dbReference type="ARBA" id="ARBA00023136"/>
    </source>
</evidence>
<accession>A0LV10</accession>
<dbReference type="eggNOG" id="COG0558">
    <property type="taxonomic scope" value="Bacteria"/>
</dbReference>
<keyword evidence="3" id="KW-0444">Lipid biosynthesis</keyword>
<dbReference type="Proteomes" id="UP000008221">
    <property type="component" value="Chromosome"/>
</dbReference>
<dbReference type="UniPathway" id="UPA00085"/>
<protein>
    <recommendedName>
        <fullName evidence="11">CDP-diacylglycerol--glycerol-3-phosphate 3-phosphatidyltransferase</fullName>
        <ecNumber evidence="11">2.7.8.5</ecNumber>
    </recommendedName>
</protein>
<evidence type="ECO:0000313" key="15">
    <source>
        <dbReference type="Proteomes" id="UP000008221"/>
    </source>
</evidence>
<dbReference type="InParanoid" id="A0LV10"/>
<dbReference type="OrthoDB" id="9796672at2"/>
<keyword evidence="5 13" id="KW-0812">Transmembrane</keyword>
<comment type="subcellular location">
    <subcellularLocation>
        <location evidence="1">Membrane</location>
        <topology evidence="1">Multi-pass membrane protein</topology>
    </subcellularLocation>
</comment>
<dbReference type="InterPro" id="IPR050324">
    <property type="entry name" value="CDP-alcohol_PTase-I"/>
</dbReference>
<gene>
    <name evidence="14" type="ordered locus">Acel_1498</name>
</gene>
<keyword evidence="8 13" id="KW-0472">Membrane</keyword>
<evidence type="ECO:0000256" key="5">
    <source>
        <dbReference type="ARBA" id="ARBA00022692"/>
    </source>
</evidence>
<dbReference type="STRING" id="351607.Acel_1498"/>
<dbReference type="PANTHER" id="PTHR14269:SF52">
    <property type="entry name" value="PHOSPHATIDYLGLYCEROPHOSPHATE SYNTHASE-RELATED"/>
    <property type="match status" value="1"/>
</dbReference>
<evidence type="ECO:0000313" key="14">
    <source>
        <dbReference type="EMBL" id="ABK53270.1"/>
    </source>
</evidence>
<evidence type="ECO:0000256" key="4">
    <source>
        <dbReference type="ARBA" id="ARBA00022679"/>
    </source>
</evidence>
<keyword evidence="7" id="KW-0443">Lipid metabolism</keyword>
<reference evidence="14 15" key="1">
    <citation type="journal article" date="2009" name="Genome Res.">
        <title>Complete genome of the cellulolytic thermophile Acidothermus cellulolyticus 11B provides insights into its ecophysiological and evolutionary adaptations.</title>
        <authorList>
            <person name="Barabote R.D."/>
            <person name="Xie G."/>
            <person name="Leu D.H."/>
            <person name="Normand P."/>
            <person name="Necsulea A."/>
            <person name="Daubin V."/>
            <person name="Medigue C."/>
            <person name="Adney W.S."/>
            <person name="Xu X.C."/>
            <person name="Lapidus A."/>
            <person name="Parales R.E."/>
            <person name="Detter C."/>
            <person name="Pujic P."/>
            <person name="Bruce D."/>
            <person name="Lavire C."/>
            <person name="Challacombe J.F."/>
            <person name="Brettin T.S."/>
            <person name="Berry A.M."/>
        </authorList>
    </citation>
    <scope>NUCLEOTIDE SEQUENCE [LARGE SCALE GENOMIC DNA]</scope>
    <source>
        <strain evidence="15">ATCC 43068 / DSM 8971 / 11B</strain>
    </source>
</reference>
<evidence type="ECO:0000256" key="9">
    <source>
        <dbReference type="ARBA" id="ARBA00023209"/>
    </source>
</evidence>
<dbReference type="HOGENOM" id="CLU_051314_2_0_11"/>
<dbReference type="GO" id="GO:0016020">
    <property type="term" value="C:membrane"/>
    <property type="evidence" value="ECO:0007669"/>
    <property type="project" value="UniProtKB-SubCell"/>
</dbReference>
<comment type="similarity">
    <text evidence="2 12">Belongs to the CDP-alcohol phosphatidyltransferase class-I family.</text>
</comment>
<dbReference type="KEGG" id="ace:Acel_1498"/>
<dbReference type="InterPro" id="IPR043130">
    <property type="entry name" value="CDP-OH_PTrfase_TM_dom"/>
</dbReference>
<dbReference type="NCBIfam" id="TIGR00560">
    <property type="entry name" value="pgsA"/>
    <property type="match status" value="1"/>
</dbReference>
<evidence type="ECO:0000256" key="11">
    <source>
        <dbReference type="NCBIfam" id="TIGR00560"/>
    </source>
</evidence>
<dbReference type="InterPro" id="IPR000462">
    <property type="entry name" value="CDP-OH_P_trans"/>
</dbReference>
<evidence type="ECO:0000256" key="1">
    <source>
        <dbReference type="ARBA" id="ARBA00004141"/>
    </source>
</evidence>
<dbReference type="EMBL" id="CP000481">
    <property type="protein sequence ID" value="ABK53270.1"/>
    <property type="molecule type" value="Genomic_DNA"/>
</dbReference>
<name>A0LV10_ACIC1</name>
<evidence type="ECO:0000256" key="6">
    <source>
        <dbReference type="ARBA" id="ARBA00022989"/>
    </source>
</evidence>
<dbReference type="EC" id="2.7.8.5" evidence="11"/>
<keyword evidence="10" id="KW-1208">Phospholipid metabolism</keyword>
<dbReference type="InterPro" id="IPR004570">
    <property type="entry name" value="Phosphatidylglycerol_P_synth"/>
</dbReference>
<evidence type="ECO:0000256" key="10">
    <source>
        <dbReference type="ARBA" id="ARBA00023264"/>
    </source>
</evidence>
<feature type="transmembrane region" description="Helical" evidence="13">
    <location>
        <begin position="179"/>
        <end position="197"/>
    </location>
</feature>
<feature type="transmembrane region" description="Helical" evidence="13">
    <location>
        <begin position="20"/>
        <end position="44"/>
    </location>
</feature>
<dbReference type="Gene3D" id="1.20.120.1760">
    <property type="match status" value="1"/>
</dbReference>
<evidence type="ECO:0000256" key="2">
    <source>
        <dbReference type="ARBA" id="ARBA00010441"/>
    </source>
</evidence>
<evidence type="ECO:0000256" key="12">
    <source>
        <dbReference type="RuleBase" id="RU003750"/>
    </source>
</evidence>
<dbReference type="PANTHER" id="PTHR14269">
    <property type="entry name" value="CDP-DIACYLGLYCEROL--GLYCEROL-3-PHOSPHATE 3-PHOSPHATIDYLTRANSFERASE-RELATED"/>
    <property type="match status" value="1"/>
</dbReference>
<evidence type="ECO:0000256" key="13">
    <source>
        <dbReference type="SAM" id="Phobius"/>
    </source>
</evidence>
<dbReference type="PIRSF" id="PIRSF000847">
    <property type="entry name" value="Phos_ph_gly_syn"/>
    <property type="match status" value="1"/>
</dbReference>
<organism evidence="14 15">
    <name type="scientific">Acidothermus cellulolyticus (strain ATCC 43068 / DSM 8971 / 11B)</name>
    <dbReference type="NCBI Taxonomy" id="351607"/>
    <lineage>
        <taxon>Bacteria</taxon>
        <taxon>Bacillati</taxon>
        <taxon>Actinomycetota</taxon>
        <taxon>Actinomycetes</taxon>
        <taxon>Acidothermales</taxon>
        <taxon>Acidothermaceae</taxon>
        <taxon>Acidothermus</taxon>
    </lineage>
</organism>
<dbReference type="AlphaFoldDB" id="A0LV10"/>
<dbReference type="GO" id="GO:0008444">
    <property type="term" value="F:CDP-diacylglycerol-glycerol-3-phosphate 3-phosphatidyltransferase activity"/>
    <property type="evidence" value="ECO:0007669"/>
    <property type="project" value="UniProtKB-UniRule"/>
</dbReference>
<feature type="transmembrane region" description="Helical" evidence="13">
    <location>
        <begin position="130"/>
        <end position="148"/>
    </location>
</feature>
<keyword evidence="15" id="KW-1185">Reference proteome</keyword>
<dbReference type="InterPro" id="IPR048254">
    <property type="entry name" value="CDP_ALCOHOL_P_TRANSF_CS"/>
</dbReference>
<dbReference type="GO" id="GO:0046474">
    <property type="term" value="P:glycerophospholipid biosynthetic process"/>
    <property type="evidence" value="ECO:0007669"/>
    <property type="project" value="TreeGrafter"/>
</dbReference>
<keyword evidence="4 12" id="KW-0808">Transferase</keyword>
<keyword evidence="6 13" id="KW-1133">Transmembrane helix</keyword>
<feature type="transmembrane region" description="Helical" evidence="13">
    <location>
        <begin position="94"/>
        <end position="118"/>
    </location>
</feature>
<evidence type="ECO:0000256" key="3">
    <source>
        <dbReference type="ARBA" id="ARBA00022516"/>
    </source>
</evidence>
<sequence length="220" mass="23154">MPDPQRRSPSSTPPPVGIANLANGLTTVRLLLVPVFAVLLAFGADGTAHPQWRYAATGVFVIASLTDRVDGEIARRRALITTFGKIADPIADKALIGAALIGLSAIGALPWWVTAVILGREFGVTALRFWVIRNGVAAASSGGVLAASQAAKAKTVAQAVAIGLYLLPVSGVWGTARFWVMMIAVAITVVTGVNYLYRAIRVRRRQRSEAAAVRATIAQS</sequence>
<dbReference type="Pfam" id="PF01066">
    <property type="entry name" value="CDP-OH_P_transf"/>
    <property type="match status" value="1"/>
</dbReference>
<evidence type="ECO:0000256" key="7">
    <source>
        <dbReference type="ARBA" id="ARBA00023098"/>
    </source>
</evidence>
<dbReference type="FunCoup" id="A0LV10">
    <property type="interactions" value="152"/>
</dbReference>
<keyword evidence="9" id="KW-0594">Phospholipid biosynthesis</keyword>
<dbReference type="RefSeq" id="WP_011720333.1">
    <property type="nucleotide sequence ID" value="NC_008578.1"/>
</dbReference>